<evidence type="ECO:0000313" key="2">
    <source>
        <dbReference type="Proteomes" id="UP000077755"/>
    </source>
</evidence>
<reference evidence="1" key="2">
    <citation type="submission" date="2022-03" db="EMBL/GenBank/DDBJ databases">
        <title>Draft title - Genomic analysis of global carrot germplasm unveils the trajectory of domestication and the origin of high carotenoid orange carrot.</title>
        <authorList>
            <person name="Iorizzo M."/>
            <person name="Ellison S."/>
            <person name="Senalik D."/>
            <person name="Macko-Podgorni A."/>
            <person name="Grzebelus D."/>
            <person name="Bostan H."/>
            <person name="Rolling W."/>
            <person name="Curaba J."/>
            <person name="Simon P."/>
        </authorList>
    </citation>
    <scope>NUCLEOTIDE SEQUENCE</scope>
    <source>
        <tissue evidence="1">Leaf</tissue>
    </source>
</reference>
<evidence type="ECO:0000313" key="1">
    <source>
        <dbReference type="EMBL" id="WOH02368.1"/>
    </source>
</evidence>
<sequence>MSRQSCQIKSTSEQLLNSGSIRGGAIITGELWNYLNGSVSCYSSLEICRKDDSDITCKDLKAFDRNFSNQRLDYTQNPNENPLDEHIIYFFLTLKQ</sequence>
<dbReference type="AlphaFoldDB" id="A0A161YP96"/>
<proteinExistence type="predicted"/>
<dbReference type="Proteomes" id="UP000077755">
    <property type="component" value="Chromosome 5"/>
</dbReference>
<protein>
    <submittedName>
        <fullName evidence="1">Uncharacterized protein</fullName>
    </submittedName>
</protein>
<name>A0A161YP96_DAUCS</name>
<dbReference type="Gramene" id="KZM95769">
    <property type="protein sequence ID" value="KZM95769"/>
    <property type="gene ID" value="DCAR_019011"/>
</dbReference>
<dbReference type="EMBL" id="CP093347">
    <property type="protein sequence ID" value="WOH02368.1"/>
    <property type="molecule type" value="Genomic_DNA"/>
</dbReference>
<gene>
    <name evidence="1" type="ORF">DCAR_0521757</name>
</gene>
<accession>A0A161YP96</accession>
<organism evidence="1 2">
    <name type="scientific">Daucus carota subsp. sativus</name>
    <name type="common">Carrot</name>
    <dbReference type="NCBI Taxonomy" id="79200"/>
    <lineage>
        <taxon>Eukaryota</taxon>
        <taxon>Viridiplantae</taxon>
        <taxon>Streptophyta</taxon>
        <taxon>Embryophyta</taxon>
        <taxon>Tracheophyta</taxon>
        <taxon>Spermatophyta</taxon>
        <taxon>Magnoliopsida</taxon>
        <taxon>eudicotyledons</taxon>
        <taxon>Gunneridae</taxon>
        <taxon>Pentapetalae</taxon>
        <taxon>asterids</taxon>
        <taxon>campanulids</taxon>
        <taxon>Apiales</taxon>
        <taxon>Apiaceae</taxon>
        <taxon>Apioideae</taxon>
        <taxon>Scandiceae</taxon>
        <taxon>Daucinae</taxon>
        <taxon>Daucus</taxon>
        <taxon>Daucus sect. Daucus</taxon>
    </lineage>
</organism>
<reference evidence="1" key="1">
    <citation type="journal article" date="2016" name="Nat. Genet.">
        <title>A high-quality carrot genome assembly provides new insights into carotenoid accumulation and asterid genome evolution.</title>
        <authorList>
            <person name="Iorizzo M."/>
            <person name="Ellison S."/>
            <person name="Senalik D."/>
            <person name="Zeng P."/>
            <person name="Satapoomin P."/>
            <person name="Huang J."/>
            <person name="Bowman M."/>
            <person name="Iovene M."/>
            <person name="Sanseverino W."/>
            <person name="Cavagnaro P."/>
            <person name="Yildiz M."/>
            <person name="Macko-Podgorni A."/>
            <person name="Moranska E."/>
            <person name="Grzebelus E."/>
            <person name="Grzebelus D."/>
            <person name="Ashrafi H."/>
            <person name="Zheng Z."/>
            <person name="Cheng S."/>
            <person name="Spooner D."/>
            <person name="Van Deynze A."/>
            <person name="Simon P."/>
        </authorList>
    </citation>
    <scope>NUCLEOTIDE SEQUENCE</scope>
    <source>
        <tissue evidence="1">Leaf</tissue>
    </source>
</reference>
<keyword evidence="2" id="KW-1185">Reference proteome</keyword>